<dbReference type="GO" id="GO:0006559">
    <property type="term" value="P:L-phenylalanine catabolic process"/>
    <property type="evidence" value="ECO:0007669"/>
    <property type="project" value="UniProtKB-KW"/>
</dbReference>
<feature type="binding site" evidence="13">
    <location>
        <position position="152"/>
    </location>
    <ligand>
        <name>Fe cation</name>
        <dbReference type="ChEBI" id="CHEBI:24875"/>
    </ligand>
</feature>
<dbReference type="NCBIfam" id="TIGR01267">
    <property type="entry name" value="Phe4hydrox_mono"/>
    <property type="match status" value="1"/>
</dbReference>
<dbReference type="RefSeq" id="WP_200593771.1">
    <property type="nucleotide sequence ID" value="NZ_JAEPBG010000007.1"/>
</dbReference>
<dbReference type="Pfam" id="PF00351">
    <property type="entry name" value="Biopterin_H"/>
    <property type="match status" value="1"/>
</dbReference>
<dbReference type="InterPro" id="IPR036329">
    <property type="entry name" value="Aro-AA_hydroxylase_C_sf"/>
</dbReference>
<gene>
    <name evidence="16" type="ORF">JJB74_17275</name>
</gene>
<evidence type="ECO:0000256" key="9">
    <source>
        <dbReference type="ARBA" id="ARBA00023004"/>
    </source>
</evidence>
<evidence type="ECO:0000256" key="14">
    <source>
        <dbReference type="SAM" id="MobiDB-lite"/>
    </source>
</evidence>
<dbReference type="InterPro" id="IPR019774">
    <property type="entry name" value="Aromatic-AA_hydroxylase_C"/>
</dbReference>
<feature type="domain" description="Biopterin-dependent aromatic amino acid hydroxylase family profile" evidence="15">
    <location>
        <begin position="1"/>
        <end position="306"/>
    </location>
</feature>
<sequence>MTTSSYPAQQEAFLQSLKEKSAGGELRGDYSRADAQYVVEQDWDSYTEAQHALWRRLYQRQERLLPGRAARVFIDSLARLDARERIPRFDQISEILQRATGWRLVAVPGLVPDAVFFGHLAERRFPVTVWLRKPEEFDYIVEPDLFHDFFGHVPLLSNPTFADHLQAYGRGGLKAMGLDGLPYLARLYWYTIEFGLIQDSDGLRAYGAGILSSGGEIVHCLSSDKPRRIPFELERVMRTLYRIDDYQDTYFVIRSFEQLFEDTTPDFTPIYARLAQLPPLPADTLLPGETNLPAEKSAAHQAQDRA</sequence>
<evidence type="ECO:0000313" key="16">
    <source>
        <dbReference type="EMBL" id="MBK4736376.1"/>
    </source>
</evidence>
<keyword evidence="10" id="KW-0503">Monooxygenase</keyword>
<keyword evidence="8 16" id="KW-0560">Oxidoreductase</keyword>
<comment type="pathway">
    <text evidence="3">Amino-acid degradation; L-phenylalanine degradation; acetoacetate and fumarate from L-phenylalanine: step 1/6.</text>
</comment>
<dbReference type="GO" id="GO:0005506">
    <property type="term" value="F:iron ion binding"/>
    <property type="evidence" value="ECO:0007669"/>
    <property type="project" value="InterPro"/>
</dbReference>
<evidence type="ECO:0000256" key="10">
    <source>
        <dbReference type="ARBA" id="ARBA00023033"/>
    </source>
</evidence>
<evidence type="ECO:0000256" key="7">
    <source>
        <dbReference type="ARBA" id="ARBA00022723"/>
    </source>
</evidence>
<dbReference type="Proteomes" id="UP000622890">
    <property type="component" value="Unassembled WGS sequence"/>
</dbReference>
<dbReference type="InterPro" id="IPR018301">
    <property type="entry name" value="ArAA_hydroxylase_Fe/CU_BS"/>
</dbReference>
<dbReference type="NCBIfam" id="NF008877">
    <property type="entry name" value="PRK11913.1-2"/>
    <property type="match status" value="1"/>
</dbReference>
<dbReference type="PROSITE" id="PS51410">
    <property type="entry name" value="BH4_AAA_HYDROXYL_2"/>
    <property type="match status" value="1"/>
</dbReference>
<evidence type="ECO:0000256" key="8">
    <source>
        <dbReference type="ARBA" id="ARBA00023002"/>
    </source>
</evidence>
<evidence type="ECO:0000256" key="6">
    <source>
        <dbReference type="ARBA" id="ARBA00020276"/>
    </source>
</evidence>
<dbReference type="SUPFAM" id="SSF56534">
    <property type="entry name" value="Aromatic aminoacid monoxygenases, catalytic and oligomerization domains"/>
    <property type="match status" value="1"/>
</dbReference>
<keyword evidence="17" id="KW-1185">Reference proteome</keyword>
<evidence type="ECO:0000256" key="13">
    <source>
        <dbReference type="PIRSR" id="PIRSR601273-2"/>
    </source>
</evidence>
<evidence type="ECO:0000313" key="17">
    <source>
        <dbReference type="Proteomes" id="UP000622890"/>
    </source>
</evidence>
<dbReference type="Gene3D" id="1.10.800.10">
    <property type="entry name" value="Aromatic amino acid hydroxylase"/>
    <property type="match status" value="1"/>
</dbReference>
<evidence type="ECO:0000256" key="2">
    <source>
        <dbReference type="ARBA" id="ARBA00001954"/>
    </source>
</evidence>
<dbReference type="InterPro" id="IPR001273">
    <property type="entry name" value="ArAA_hydroxylase"/>
</dbReference>
<evidence type="ECO:0000259" key="15">
    <source>
        <dbReference type="PROSITE" id="PS51410"/>
    </source>
</evidence>
<accession>A0A934W2J0</accession>
<protein>
    <recommendedName>
        <fullName evidence="6">Phenylalanine-4-hydroxylase</fullName>
        <ecNumber evidence="5">1.14.16.1</ecNumber>
    </recommendedName>
    <alternativeName>
        <fullName evidence="12">Phe-4-monooxygenase</fullName>
    </alternativeName>
</protein>
<dbReference type="PANTHER" id="PTHR11473:SF24">
    <property type="entry name" value="PHENYLALANINE-4-HYDROXYLASE"/>
    <property type="match status" value="1"/>
</dbReference>
<dbReference type="PANTHER" id="PTHR11473">
    <property type="entry name" value="AROMATIC AMINO ACID HYDROXYLASE"/>
    <property type="match status" value="1"/>
</dbReference>
<comment type="catalytic activity">
    <reaction evidence="1">
        <text>(6R)-L-erythro-5,6,7,8-tetrahydrobiopterin + L-phenylalanine + O2 = (4aS,6R)-4a-hydroxy-L-erythro-5,6,7,8-tetrahydrobiopterin + L-tyrosine</text>
        <dbReference type="Rhea" id="RHEA:20273"/>
        <dbReference type="ChEBI" id="CHEBI:15379"/>
        <dbReference type="ChEBI" id="CHEBI:15642"/>
        <dbReference type="ChEBI" id="CHEBI:58095"/>
        <dbReference type="ChEBI" id="CHEBI:58315"/>
        <dbReference type="ChEBI" id="CHEBI:59560"/>
        <dbReference type="EC" id="1.14.16.1"/>
    </reaction>
</comment>
<keyword evidence="9 13" id="KW-0408">Iron</keyword>
<dbReference type="InterPro" id="IPR005960">
    <property type="entry name" value="Phe-4-hydroxylase_mono"/>
</dbReference>
<evidence type="ECO:0000256" key="4">
    <source>
        <dbReference type="ARBA" id="ARBA00009712"/>
    </source>
</evidence>
<keyword evidence="11" id="KW-0585">Phenylalanine catabolism</keyword>
<dbReference type="PRINTS" id="PR00372">
    <property type="entry name" value="FYWHYDRXLASE"/>
</dbReference>
<dbReference type="CDD" id="cd03348">
    <property type="entry name" value="pro_PheOH"/>
    <property type="match status" value="1"/>
</dbReference>
<comment type="cofactor">
    <cofactor evidence="2 13">
        <name>Fe(2+)</name>
        <dbReference type="ChEBI" id="CHEBI:29033"/>
    </cofactor>
</comment>
<feature type="binding site" evidence="13">
    <location>
        <position position="193"/>
    </location>
    <ligand>
        <name>Fe cation</name>
        <dbReference type="ChEBI" id="CHEBI:24875"/>
    </ligand>
</feature>
<comment type="similarity">
    <text evidence="4">Belongs to the biopterin-dependent aromatic amino acid hydroxylase family.</text>
</comment>
<feature type="binding site" evidence="13">
    <location>
        <position position="147"/>
    </location>
    <ligand>
        <name>Fe cation</name>
        <dbReference type="ChEBI" id="CHEBI:24875"/>
    </ligand>
</feature>
<dbReference type="GO" id="GO:0004505">
    <property type="term" value="F:phenylalanine 4-monooxygenase activity"/>
    <property type="evidence" value="ECO:0007669"/>
    <property type="project" value="UniProtKB-EC"/>
</dbReference>
<comment type="caution">
    <text evidence="16">The sequence shown here is derived from an EMBL/GenBank/DDBJ whole genome shotgun (WGS) entry which is preliminary data.</text>
</comment>
<evidence type="ECO:0000256" key="1">
    <source>
        <dbReference type="ARBA" id="ARBA00001060"/>
    </source>
</evidence>
<dbReference type="EC" id="1.14.16.1" evidence="5"/>
<dbReference type="InterPro" id="IPR036951">
    <property type="entry name" value="ArAA_hydroxylase_sf"/>
</dbReference>
<feature type="region of interest" description="Disordered" evidence="14">
    <location>
        <begin position="285"/>
        <end position="306"/>
    </location>
</feature>
<dbReference type="PROSITE" id="PS00367">
    <property type="entry name" value="BH4_AAA_HYDROXYL_1"/>
    <property type="match status" value="1"/>
</dbReference>
<name>A0A934W2J0_9BURK</name>
<evidence type="ECO:0000256" key="12">
    <source>
        <dbReference type="ARBA" id="ARBA00029922"/>
    </source>
</evidence>
<organism evidence="16 17">
    <name type="scientific">Noviherbaspirillum pedocola</name>
    <dbReference type="NCBI Taxonomy" id="2801341"/>
    <lineage>
        <taxon>Bacteria</taxon>
        <taxon>Pseudomonadati</taxon>
        <taxon>Pseudomonadota</taxon>
        <taxon>Betaproteobacteria</taxon>
        <taxon>Burkholderiales</taxon>
        <taxon>Oxalobacteraceae</taxon>
        <taxon>Noviherbaspirillum</taxon>
    </lineage>
</organism>
<evidence type="ECO:0000256" key="3">
    <source>
        <dbReference type="ARBA" id="ARBA00005088"/>
    </source>
</evidence>
<reference evidence="16" key="1">
    <citation type="submission" date="2021-01" db="EMBL/GenBank/DDBJ databases">
        <title>Genome sequence of strain Noviherbaspirillum sp. DKR-6.</title>
        <authorList>
            <person name="Chaudhary D.K."/>
        </authorList>
    </citation>
    <scope>NUCLEOTIDE SEQUENCE</scope>
    <source>
        <strain evidence="16">DKR-6</strain>
    </source>
</reference>
<keyword evidence="7 13" id="KW-0479">Metal-binding</keyword>
<evidence type="ECO:0000256" key="5">
    <source>
        <dbReference type="ARBA" id="ARBA00011995"/>
    </source>
</evidence>
<dbReference type="AlphaFoldDB" id="A0A934W2J0"/>
<evidence type="ECO:0000256" key="11">
    <source>
        <dbReference type="ARBA" id="ARBA00023232"/>
    </source>
</evidence>
<dbReference type="EMBL" id="JAEPBG010000007">
    <property type="protein sequence ID" value="MBK4736376.1"/>
    <property type="molecule type" value="Genomic_DNA"/>
</dbReference>
<proteinExistence type="inferred from homology"/>